<evidence type="ECO:0000256" key="5">
    <source>
        <dbReference type="ARBA" id="ARBA00022741"/>
    </source>
</evidence>
<dbReference type="GO" id="GO:0005829">
    <property type="term" value="C:cytosol"/>
    <property type="evidence" value="ECO:0007669"/>
    <property type="project" value="TreeGrafter"/>
</dbReference>
<protein>
    <recommendedName>
        <fullName evidence="2 9">Glutamate--cysteine ligase</fullName>
        <ecNumber evidence="2 9">6.3.2.2</ecNumber>
    </recommendedName>
</protein>
<gene>
    <name evidence="12" type="ORF">FD16_GL002399</name>
</gene>
<evidence type="ECO:0000256" key="10">
    <source>
        <dbReference type="SAM" id="MobiDB-lite"/>
    </source>
</evidence>
<evidence type="ECO:0000256" key="2">
    <source>
        <dbReference type="ARBA" id="ARBA00012220"/>
    </source>
</evidence>
<proteinExistence type="inferred from homology"/>
<dbReference type="GO" id="GO:0005524">
    <property type="term" value="F:ATP binding"/>
    <property type="evidence" value="ECO:0007669"/>
    <property type="project" value="UniProtKB-KW"/>
</dbReference>
<reference evidence="12 13" key="1">
    <citation type="journal article" date="2015" name="Genome Announc.">
        <title>Expanding the biotechnology potential of lactobacilli through comparative genomics of 213 strains and associated genera.</title>
        <authorList>
            <person name="Sun Z."/>
            <person name="Harris H.M."/>
            <person name="McCann A."/>
            <person name="Guo C."/>
            <person name="Argimon S."/>
            <person name="Zhang W."/>
            <person name="Yang X."/>
            <person name="Jeffery I.B."/>
            <person name="Cooney J.C."/>
            <person name="Kagawa T.F."/>
            <person name="Liu W."/>
            <person name="Song Y."/>
            <person name="Salvetti E."/>
            <person name="Wrobel A."/>
            <person name="Rasinkangas P."/>
            <person name="Parkhill J."/>
            <person name="Rea M.C."/>
            <person name="O'Sullivan O."/>
            <person name="Ritari J."/>
            <person name="Douillard F.P."/>
            <person name="Paul Ross R."/>
            <person name="Yang R."/>
            <person name="Briner A.E."/>
            <person name="Felis G.E."/>
            <person name="de Vos W.M."/>
            <person name="Barrangou R."/>
            <person name="Klaenhammer T.R."/>
            <person name="Caufield P.W."/>
            <person name="Cui Y."/>
            <person name="Zhang H."/>
            <person name="O'Toole P.W."/>
        </authorList>
    </citation>
    <scope>NUCLEOTIDE SEQUENCE [LARGE SCALE GENOMIC DNA]</scope>
    <source>
        <strain evidence="12 13">DSM 5007</strain>
    </source>
</reference>
<feature type="compositionally biased region" description="Basic and acidic residues" evidence="10">
    <location>
        <begin position="434"/>
        <end position="463"/>
    </location>
</feature>
<dbReference type="AlphaFoldDB" id="A0A0R1W960"/>
<evidence type="ECO:0000313" key="13">
    <source>
        <dbReference type="Proteomes" id="UP000051820"/>
    </source>
</evidence>
<dbReference type="PANTHER" id="PTHR38761:SF1">
    <property type="entry name" value="GLUTAMATE--CYSTEINE LIGASE"/>
    <property type="match status" value="1"/>
</dbReference>
<dbReference type="Gene3D" id="3.30.590.20">
    <property type="match status" value="1"/>
</dbReference>
<comment type="caution">
    <text evidence="12">The sequence shown here is derived from an EMBL/GenBank/DDBJ whole genome shotgun (WGS) entry which is preliminary data.</text>
</comment>
<accession>A0A0R1W960</accession>
<dbReference type="RefSeq" id="WP_010621243.1">
    <property type="nucleotide sequence ID" value="NZ_AZGF01000008.1"/>
</dbReference>
<dbReference type="PATRIC" id="fig|1423807.3.peg.2478"/>
<keyword evidence="13" id="KW-1185">Reference proteome</keyword>
<dbReference type="eggNOG" id="COG2918">
    <property type="taxonomic scope" value="Bacteria"/>
</dbReference>
<keyword evidence="4 8" id="KW-0317">Glutathione biosynthesis</keyword>
<dbReference type="GO" id="GO:0006750">
    <property type="term" value="P:glutathione biosynthetic process"/>
    <property type="evidence" value="ECO:0007669"/>
    <property type="project" value="UniProtKB-UniPathway"/>
</dbReference>
<dbReference type="STRING" id="1423807.FD16_GL002399"/>
<dbReference type="EMBL" id="AZGF01000008">
    <property type="protein sequence ID" value="KRM12404.1"/>
    <property type="molecule type" value="Genomic_DNA"/>
</dbReference>
<evidence type="ECO:0000313" key="12">
    <source>
        <dbReference type="EMBL" id="KRM12404.1"/>
    </source>
</evidence>
<name>A0A0R1W960_9LACO</name>
<dbReference type="GO" id="GO:0046872">
    <property type="term" value="F:metal ion binding"/>
    <property type="evidence" value="ECO:0007669"/>
    <property type="project" value="TreeGrafter"/>
</dbReference>
<evidence type="ECO:0000256" key="7">
    <source>
        <dbReference type="ARBA" id="ARBA00048819"/>
    </source>
</evidence>
<evidence type="ECO:0000259" key="11">
    <source>
        <dbReference type="Pfam" id="PF04262"/>
    </source>
</evidence>
<evidence type="ECO:0000256" key="9">
    <source>
        <dbReference type="RuleBase" id="RU004391"/>
    </source>
</evidence>
<feature type="region of interest" description="Disordered" evidence="10">
    <location>
        <begin position="423"/>
        <end position="463"/>
    </location>
</feature>
<feature type="domain" description="Glutamate--cysteine ligase" evidence="11">
    <location>
        <begin position="12"/>
        <end position="328"/>
    </location>
</feature>
<dbReference type="SUPFAM" id="SSF55931">
    <property type="entry name" value="Glutamine synthetase/guanido kinase"/>
    <property type="match status" value="1"/>
</dbReference>
<dbReference type="InterPro" id="IPR014746">
    <property type="entry name" value="Gln_synth/guanido_kin_cat_dom"/>
</dbReference>
<dbReference type="EC" id="6.3.2.2" evidence="2 9"/>
<dbReference type="InterPro" id="IPR007370">
    <property type="entry name" value="Glu_cys_ligase"/>
</dbReference>
<dbReference type="OrthoDB" id="9803907at2"/>
<dbReference type="Pfam" id="PF04262">
    <property type="entry name" value="Glu_cys_ligase"/>
    <property type="match status" value="1"/>
</dbReference>
<dbReference type="Proteomes" id="UP000051820">
    <property type="component" value="Unassembled WGS sequence"/>
</dbReference>
<dbReference type="UniPathway" id="UPA00142">
    <property type="reaction ID" value="UER00209"/>
</dbReference>
<comment type="similarity">
    <text evidence="8">Belongs to the glutamate--cysteine ligase type 1 family.</text>
</comment>
<evidence type="ECO:0000256" key="3">
    <source>
        <dbReference type="ARBA" id="ARBA00022598"/>
    </source>
</evidence>
<comment type="catalytic activity">
    <reaction evidence="7 9">
        <text>L-cysteine + L-glutamate + ATP = gamma-L-glutamyl-L-cysteine + ADP + phosphate + H(+)</text>
        <dbReference type="Rhea" id="RHEA:13285"/>
        <dbReference type="ChEBI" id="CHEBI:15378"/>
        <dbReference type="ChEBI" id="CHEBI:29985"/>
        <dbReference type="ChEBI" id="CHEBI:30616"/>
        <dbReference type="ChEBI" id="CHEBI:35235"/>
        <dbReference type="ChEBI" id="CHEBI:43474"/>
        <dbReference type="ChEBI" id="CHEBI:58173"/>
        <dbReference type="ChEBI" id="CHEBI:456216"/>
        <dbReference type="EC" id="6.3.2.2"/>
    </reaction>
</comment>
<keyword evidence="6" id="KW-0067">ATP-binding</keyword>
<evidence type="ECO:0000256" key="8">
    <source>
        <dbReference type="RuleBase" id="RU003544"/>
    </source>
</evidence>
<dbReference type="GO" id="GO:0004357">
    <property type="term" value="F:glutamate-cysteine ligase activity"/>
    <property type="evidence" value="ECO:0007669"/>
    <property type="project" value="UniProtKB-EC"/>
</dbReference>
<evidence type="ECO:0000256" key="6">
    <source>
        <dbReference type="ARBA" id="ARBA00022840"/>
    </source>
</evidence>
<keyword evidence="5" id="KW-0547">Nucleotide-binding</keyword>
<dbReference type="InterPro" id="IPR006334">
    <property type="entry name" value="Glut_cys_ligase"/>
</dbReference>
<dbReference type="PANTHER" id="PTHR38761">
    <property type="entry name" value="GLUTAMATE--CYSTEINE LIGASE"/>
    <property type="match status" value="1"/>
</dbReference>
<evidence type="ECO:0000256" key="1">
    <source>
        <dbReference type="ARBA" id="ARBA00005006"/>
    </source>
</evidence>
<keyword evidence="3 8" id="KW-0436">Ligase</keyword>
<organism evidence="12 13">
    <name type="scientific">Paucilactobacillus suebicus DSM 5007 = KCTC 3549</name>
    <dbReference type="NCBI Taxonomy" id="1423807"/>
    <lineage>
        <taxon>Bacteria</taxon>
        <taxon>Bacillati</taxon>
        <taxon>Bacillota</taxon>
        <taxon>Bacilli</taxon>
        <taxon>Lactobacillales</taxon>
        <taxon>Lactobacillaceae</taxon>
        <taxon>Paucilactobacillus</taxon>
    </lineage>
</organism>
<sequence>MFDEIGKTIFENEIVATASDFNMGIEVEMHRVDTTGHLSNRPYPKAVGNQRKNKYIKNDFLQMQTEIITPTTAHSSDAMNYLMQLNDTLRNALAPDEILWPLSMPPVLPKDKHEIAISDVDPDKKAYYEQWAKIHGMTSGIPTGVHLNISINDQVIDTLWHAAQQHAHPDKAAYINHLYEKIVQGIVSYEWLITYLFGNSPIAEKNFFDDDTAPTSSVRSIRESHFGLGNNLKGDYSSVANYIDKIEAGIDSGELLNEAEFHGSVRFKKSDASIKEALNSGVDYIELRMLDLDPGTAVGVRTSTIRFIRMMMTYFLFAPALTSPDKMQAKLAQGMAMNETVALENPKEKTIYQREGQELMDQLQDFGATIHWGPEYQEVLDLMQDRLDNVNLTPGAILCDNIKNHSLTLYALQMGARYQRRAHKNPTPFTGFEKQPDMPENELRHKLFDKSEEPQIKTDSKQK</sequence>
<evidence type="ECO:0000256" key="4">
    <source>
        <dbReference type="ARBA" id="ARBA00022684"/>
    </source>
</evidence>
<comment type="pathway">
    <text evidence="1 9">Sulfur metabolism; glutathione biosynthesis; glutathione from L-cysteine and L-glutamate: step 1/2.</text>
</comment>